<keyword evidence="3" id="KW-1185">Reference proteome</keyword>
<name>A0A8D2CP10_SCIVU</name>
<sequence>MLLVPSHPALERKPQLGPHHTPLPASPRPGPARRPWFVRDFLGIVFAAGTWLLVLGTAWVVIHELFLPARDLVYTLANSTVLHLQAALGLAAHARAMLTDPGTVPLENRPGRDTEAHSGDCCLCRESPCGVERPFPLLRWSEVTWHSCE</sequence>
<evidence type="ECO:0000256" key="1">
    <source>
        <dbReference type="SAM" id="Phobius"/>
    </source>
</evidence>
<dbReference type="AlphaFoldDB" id="A0A8D2CP10"/>
<keyword evidence="1" id="KW-0812">Transmembrane</keyword>
<reference evidence="2" key="1">
    <citation type="submission" date="2025-08" db="UniProtKB">
        <authorList>
            <consortium name="Ensembl"/>
        </authorList>
    </citation>
    <scope>IDENTIFICATION</scope>
</reference>
<accession>A0A8D2CP10</accession>
<dbReference type="GeneTree" id="ENSGT01100000266997"/>
<evidence type="ECO:0000313" key="3">
    <source>
        <dbReference type="Proteomes" id="UP000694564"/>
    </source>
</evidence>
<dbReference type="Proteomes" id="UP000694564">
    <property type="component" value="Chromosome 5"/>
</dbReference>
<dbReference type="Ensembl" id="ENSSVLT00005010543.1">
    <property type="protein sequence ID" value="ENSSVLP00005009526.1"/>
    <property type="gene ID" value="ENSSVLG00005007598.1"/>
</dbReference>
<keyword evidence="1" id="KW-0472">Membrane</keyword>
<reference evidence="2" key="2">
    <citation type="submission" date="2025-09" db="UniProtKB">
        <authorList>
            <consortium name="Ensembl"/>
        </authorList>
    </citation>
    <scope>IDENTIFICATION</scope>
</reference>
<protein>
    <submittedName>
        <fullName evidence="2">Uncharacterized protein</fullName>
    </submittedName>
</protein>
<proteinExistence type="predicted"/>
<keyword evidence="1" id="KW-1133">Transmembrane helix</keyword>
<feature type="transmembrane region" description="Helical" evidence="1">
    <location>
        <begin position="41"/>
        <end position="62"/>
    </location>
</feature>
<evidence type="ECO:0000313" key="2">
    <source>
        <dbReference type="Ensembl" id="ENSSVLP00005009526.1"/>
    </source>
</evidence>
<organism evidence="2 3">
    <name type="scientific">Sciurus vulgaris</name>
    <name type="common">Eurasian red squirrel</name>
    <dbReference type="NCBI Taxonomy" id="55149"/>
    <lineage>
        <taxon>Eukaryota</taxon>
        <taxon>Metazoa</taxon>
        <taxon>Chordata</taxon>
        <taxon>Craniata</taxon>
        <taxon>Vertebrata</taxon>
        <taxon>Euteleostomi</taxon>
        <taxon>Mammalia</taxon>
        <taxon>Eutheria</taxon>
        <taxon>Euarchontoglires</taxon>
        <taxon>Glires</taxon>
        <taxon>Rodentia</taxon>
        <taxon>Sciuromorpha</taxon>
        <taxon>Sciuridae</taxon>
        <taxon>Sciurinae</taxon>
        <taxon>Sciurini</taxon>
        <taxon>Sciurus</taxon>
    </lineage>
</organism>